<evidence type="ECO:0000256" key="1">
    <source>
        <dbReference type="ARBA" id="ARBA00001353"/>
    </source>
</evidence>
<comment type="caution">
    <text evidence="8">The sequence shown here is derived from an EMBL/GenBank/DDBJ whole genome shotgun (WGS) entry which is preliminary data.</text>
</comment>
<comment type="catalytic activity">
    <reaction evidence="1 6">
        <text>7,8-dihydroneopterin = 6-hydroxymethyl-7,8-dihydropterin + glycolaldehyde</text>
        <dbReference type="Rhea" id="RHEA:10540"/>
        <dbReference type="ChEBI" id="CHEBI:17001"/>
        <dbReference type="ChEBI" id="CHEBI:17071"/>
        <dbReference type="ChEBI" id="CHEBI:44841"/>
        <dbReference type="EC" id="4.1.2.25"/>
    </reaction>
</comment>
<dbReference type="Pfam" id="PF02152">
    <property type="entry name" value="FolB"/>
    <property type="match status" value="1"/>
</dbReference>
<feature type="domain" description="Dihydroneopterin aldolase/epimerase" evidence="7">
    <location>
        <begin position="8"/>
        <end position="121"/>
    </location>
</feature>
<evidence type="ECO:0000313" key="9">
    <source>
        <dbReference type="Proteomes" id="UP001597118"/>
    </source>
</evidence>
<protein>
    <recommendedName>
        <fullName evidence="6">7,8-dihydroneopterin aldolase</fullName>
        <ecNumber evidence="6">4.1.2.25</ecNumber>
    </recommendedName>
</protein>
<evidence type="ECO:0000259" key="7">
    <source>
        <dbReference type="SMART" id="SM00905"/>
    </source>
</evidence>
<evidence type="ECO:0000256" key="3">
    <source>
        <dbReference type="ARBA" id="ARBA00005708"/>
    </source>
</evidence>
<evidence type="ECO:0000256" key="2">
    <source>
        <dbReference type="ARBA" id="ARBA00005013"/>
    </source>
</evidence>
<dbReference type="SUPFAM" id="SSF55620">
    <property type="entry name" value="Tetrahydrobiopterin biosynthesis enzymes-like"/>
    <property type="match status" value="1"/>
</dbReference>
<dbReference type="InterPro" id="IPR043133">
    <property type="entry name" value="GTP-CH-I_C/QueF"/>
</dbReference>
<dbReference type="PANTHER" id="PTHR42844:SF1">
    <property type="entry name" value="DIHYDRONEOPTERIN ALDOLASE 1-RELATED"/>
    <property type="match status" value="1"/>
</dbReference>
<keyword evidence="9" id="KW-1185">Reference proteome</keyword>
<dbReference type="NCBIfam" id="TIGR00526">
    <property type="entry name" value="folB_dom"/>
    <property type="match status" value="1"/>
</dbReference>
<accession>A0ABW4ID91</accession>
<proteinExistence type="inferred from homology"/>
<comment type="pathway">
    <text evidence="2 6">Cofactor biosynthesis; tetrahydrofolate biosynthesis; 2-amino-4-hydroxy-6-hydroxymethyl-7,8-dihydropteridine diphosphate from 7,8-dihydroneopterin triphosphate: step 3/4.</text>
</comment>
<dbReference type="InterPro" id="IPR006156">
    <property type="entry name" value="Dihydroneopterin_aldolase"/>
</dbReference>
<sequence>MSQLLKKVGLEEVRFVSRIGYFPEEHKIKNEFIVSLWVENEVDDDKLSNDLLEDTIDYTVLYEICKVHFRTGSKLIETVADKVIKDILIKYPYAEKVYIKIKKLTPPIQGEIGQSFIELAYCKK</sequence>
<dbReference type="NCBIfam" id="TIGR00525">
    <property type="entry name" value="folB"/>
    <property type="match status" value="1"/>
</dbReference>
<keyword evidence="5 6" id="KW-0456">Lyase</keyword>
<gene>
    <name evidence="8" type="primary">folB</name>
    <name evidence="8" type="ORF">ACFSAH_12590</name>
</gene>
<comment type="function">
    <text evidence="6">Catalyzes the conversion of 7,8-dihydroneopterin to 6-hydroxymethyl-7,8-dihydropterin.</text>
</comment>
<dbReference type="RefSeq" id="WP_379663097.1">
    <property type="nucleotide sequence ID" value="NZ_JBHUDG010000019.1"/>
</dbReference>
<dbReference type="EMBL" id="JBHUDG010000019">
    <property type="protein sequence ID" value="MFD1630721.1"/>
    <property type="molecule type" value="Genomic_DNA"/>
</dbReference>
<dbReference type="Proteomes" id="UP001597118">
    <property type="component" value="Unassembled WGS sequence"/>
</dbReference>
<dbReference type="PANTHER" id="PTHR42844">
    <property type="entry name" value="DIHYDRONEOPTERIN ALDOLASE 1-RELATED"/>
    <property type="match status" value="1"/>
</dbReference>
<keyword evidence="4 6" id="KW-0289">Folate biosynthesis</keyword>
<evidence type="ECO:0000256" key="6">
    <source>
        <dbReference type="RuleBase" id="RU362079"/>
    </source>
</evidence>
<evidence type="ECO:0000313" key="8">
    <source>
        <dbReference type="EMBL" id="MFD1630721.1"/>
    </source>
</evidence>
<comment type="similarity">
    <text evidence="3 6">Belongs to the DHNA family.</text>
</comment>
<reference evidence="9" key="1">
    <citation type="journal article" date="2019" name="Int. J. Syst. Evol. Microbiol.">
        <title>The Global Catalogue of Microorganisms (GCM) 10K type strain sequencing project: providing services to taxonomists for standard genome sequencing and annotation.</title>
        <authorList>
            <consortium name="The Broad Institute Genomics Platform"/>
            <consortium name="The Broad Institute Genome Sequencing Center for Infectious Disease"/>
            <person name="Wu L."/>
            <person name="Ma J."/>
        </authorList>
    </citation>
    <scope>NUCLEOTIDE SEQUENCE [LARGE SCALE GENOMIC DNA]</scope>
    <source>
        <strain evidence="9">CCUG 53762</strain>
    </source>
</reference>
<evidence type="ECO:0000256" key="5">
    <source>
        <dbReference type="ARBA" id="ARBA00023239"/>
    </source>
</evidence>
<dbReference type="GO" id="GO:0004150">
    <property type="term" value="F:dihydroneopterin aldolase activity"/>
    <property type="evidence" value="ECO:0007669"/>
    <property type="project" value="UniProtKB-EC"/>
</dbReference>
<dbReference type="InterPro" id="IPR006157">
    <property type="entry name" value="FolB_dom"/>
</dbReference>
<dbReference type="EC" id="4.1.2.25" evidence="6"/>
<organism evidence="8 9">
    <name type="scientific">Pseudopedobacter beijingensis</name>
    <dbReference type="NCBI Taxonomy" id="1207056"/>
    <lineage>
        <taxon>Bacteria</taxon>
        <taxon>Pseudomonadati</taxon>
        <taxon>Bacteroidota</taxon>
        <taxon>Sphingobacteriia</taxon>
        <taxon>Sphingobacteriales</taxon>
        <taxon>Sphingobacteriaceae</taxon>
        <taxon>Pseudopedobacter</taxon>
    </lineage>
</organism>
<name>A0ABW4ID91_9SPHI</name>
<evidence type="ECO:0000256" key="4">
    <source>
        <dbReference type="ARBA" id="ARBA00022909"/>
    </source>
</evidence>
<dbReference type="Gene3D" id="3.30.1130.10">
    <property type="match status" value="1"/>
</dbReference>
<dbReference type="SMART" id="SM00905">
    <property type="entry name" value="FolB"/>
    <property type="match status" value="1"/>
</dbReference>